<comment type="caution">
    <text evidence="3">The sequence shown here is derived from an EMBL/GenBank/DDBJ whole genome shotgun (WGS) entry which is preliminary data.</text>
</comment>
<evidence type="ECO:0000256" key="2">
    <source>
        <dbReference type="SAM" id="SignalP"/>
    </source>
</evidence>
<feature type="compositionally biased region" description="Polar residues" evidence="1">
    <location>
        <begin position="56"/>
        <end position="68"/>
    </location>
</feature>
<protein>
    <recommendedName>
        <fullName evidence="5">Protein S-acyltransferase</fullName>
    </recommendedName>
</protein>
<dbReference type="AlphaFoldDB" id="X6MRB2"/>
<feature type="chain" id="PRO_5004975419" description="Protein S-acyltransferase" evidence="2">
    <location>
        <begin position="19"/>
        <end position="151"/>
    </location>
</feature>
<evidence type="ECO:0000256" key="1">
    <source>
        <dbReference type="SAM" id="MobiDB-lite"/>
    </source>
</evidence>
<evidence type="ECO:0008006" key="5">
    <source>
        <dbReference type="Google" id="ProtNLM"/>
    </source>
</evidence>
<accession>X6MRB2</accession>
<dbReference type="Proteomes" id="UP000023152">
    <property type="component" value="Unassembled WGS sequence"/>
</dbReference>
<reference evidence="3 4" key="1">
    <citation type="journal article" date="2013" name="Curr. Biol.">
        <title>The Genome of the Foraminiferan Reticulomyxa filosa.</title>
        <authorList>
            <person name="Glockner G."/>
            <person name="Hulsmann N."/>
            <person name="Schleicher M."/>
            <person name="Noegel A.A."/>
            <person name="Eichinger L."/>
            <person name="Gallinger C."/>
            <person name="Pawlowski J."/>
            <person name="Sierra R."/>
            <person name="Euteneuer U."/>
            <person name="Pillet L."/>
            <person name="Moustafa A."/>
            <person name="Platzer M."/>
            <person name="Groth M."/>
            <person name="Szafranski K."/>
            <person name="Schliwa M."/>
        </authorList>
    </citation>
    <scope>NUCLEOTIDE SEQUENCE [LARGE SCALE GENOMIC DNA]</scope>
</reference>
<keyword evidence="4" id="KW-1185">Reference proteome</keyword>
<feature type="signal peptide" evidence="2">
    <location>
        <begin position="1"/>
        <end position="18"/>
    </location>
</feature>
<evidence type="ECO:0000313" key="4">
    <source>
        <dbReference type="Proteomes" id="UP000023152"/>
    </source>
</evidence>
<proteinExistence type="predicted"/>
<gene>
    <name evidence="3" type="ORF">RFI_21392</name>
</gene>
<sequence>MGFVMLLFFGWHVYLVLTNVTTNEKMKYSELESYMKHLAKYKQAQQDKLKKQATLDANTSASQATVPRNKNKLAPLQQDKSLTTEEKTQSTATTKTERRPPYKEYTGAWKDVNVYNRGALFNLMEVLSPFRHFKRDNKNIKQQPSHHKKQE</sequence>
<feature type="region of interest" description="Disordered" evidence="1">
    <location>
        <begin position="52"/>
        <end position="102"/>
    </location>
</feature>
<evidence type="ECO:0000313" key="3">
    <source>
        <dbReference type="EMBL" id="ETO15967.1"/>
    </source>
</evidence>
<name>X6MRB2_RETFI</name>
<dbReference type="EMBL" id="ASPP01018664">
    <property type="protein sequence ID" value="ETO15967.1"/>
    <property type="molecule type" value="Genomic_DNA"/>
</dbReference>
<keyword evidence="2" id="KW-0732">Signal</keyword>
<organism evidence="3 4">
    <name type="scientific">Reticulomyxa filosa</name>
    <dbReference type="NCBI Taxonomy" id="46433"/>
    <lineage>
        <taxon>Eukaryota</taxon>
        <taxon>Sar</taxon>
        <taxon>Rhizaria</taxon>
        <taxon>Retaria</taxon>
        <taxon>Foraminifera</taxon>
        <taxon>Monothalamids</taxon>
        <taxon>Reticulomyxidae</taxon>
        <taxon>Reticulomyxa</taxon>
    </lineage>
</organism>